<gene>
    <name evidence="2" type="ORF">NFX39_01400</name>
</gene>
<evidence type="ECO:0008006" key="4">
    <source>
        <dbReference type="Google" id="ProtNLM"/>
    </source>
</evidence>
<keyword evidence="1" id="KW-0732">Signal</keyword>
<organism evidence="2 3">
    <name type="scientific">Fructobacillus apis</name>
    <dbReference type="NCBI Taxonomy" id="2935017"/>
    <lineage>
        <taxon>Bacteria</taxon>
        <taxon>Bacillati</taxon>
        <taxon>Bacillota</taxon>
        <taxon>Bacilli</taxon>
        <taxon>Lactobacillales</taxon>
        <taxon>Lactobacillaceae</taxon>
        <taxon>Fructobacillus</taxon>
    </lineage>
</organism>
<name>A0ABT0ZP69_9LACO</name>
<feature type="chain" id="PRO_5046428946" description="WxL domain-containing protein" evidence="1">
    <location>
        <begin position="37"/>
        <end position="117"/>
    </location>
</feature>
<sequence length="117" mass="12580">MKHLNKSNKKMTRTCLYTSMAIMLLLGTNGVGPTAAATITAHDQAVMADQVQLGGRPEDNLPKWAGLPYDSTPHASTDTIKFSSPEAAVVGKYVDLLPVNGVAKDSKNSNEFIDYQV</sequence>
<dbReference type="RefSeq" id="WP_252442299.1">
    <property type="nucleotide sequence ID" value="NZ_JAMWYK010000001.1"/>
</dbReference>
<evidence type="ECO:0000256" key="1">
    <source>
        <dbReference type="SAM" id="SignalP"/>
    </source>
</evidence>
<evidence type="ECO:0000313" key="2">
    <source>
        <dbReference type="EMBL" id="MCO0831750.1"/>
    </source>
</evidence>
<feature type="signal peptide" evidence="1">
    <location>
        <begin position="1"/>
        <end position="36"/>
    </location>
</feature>
<accession>A0ABT0ZP69</accession>
<keyword evidence="3" id="KW-1185">Reference proteome</keyword>
<evidence type="ECO:0000313" key="3">
    <source>
        <dbReference type="Proteomes" id="UP001523234"/>
    </source>
</evidence>
<comment type="caution">
    <text evidence="2">The sequence shown here is derived from an EMBL/GenBank/DDBJ whole genome shotgun (WGS) entry which is preliminary data.</text>
</comment>
<proteinExistence type="predicted"/>
<reference evidence="2 3" key="1">
    <citation type="submission" date="2022-06" db="EMBL/GenBank/DDBJ databases">
        <title>Fructobacillus taiwanensis sp. nov., isolated from the honeybee.</title>
        <authorList>
            <person name="Chen Y.-S."/>
            <person name="Wang L.-T."/>
            <person name="Lee Y.-S."/>
            <person name="Chang Y.-C."/>
            <person name="Wu H.-C."/>
            <person name="Liao C.-Y."/>
            <person name="Chen W.-H."/>
            <person name="Deng J.-N."/>
            <person name="Wang Y.-H."/>
        </authorList>
    </citation>
    <scope>NUCLEOTIDE SEQUENCE [LARGE SCALE GENOMIC DNA]</scope>
    <source>
        <strain evidence="2 3">W13</strain>
    </source>
</reference>
<dbReference type="EMBL" id="JAMWYK010000001">
    <property type="protein sequence ID" value="MCO0831750.1"/>
    <property type="molecule type" value="Genomic_DNA"/>
</dbReference>
<dbReference type="Proteomes" id="UP001523234">
    <property type="component" value="Unassembled WGS sequence"/>
</dbReference>
<protein>
    <recommendedName>
        <fullName evidence="4">WxL domain-containing protein</fullName>
    </recommendedName>
</protein>